<evidence type="ECO:0000313" key="3">
    <source>
        <dbReference type="Proteomes" id="UP000000768"/>
    </source>
</evidence>
<dbReference type="InParanoid" id="A0A1Z5RJQ9"/>
<evidence type="ECO:0000313" key="2">
    <source>
        <dbReference type="EMBL" id="OQU83829.1"/>
    </source>
</evidence>
<feature type="chain" id="PRO_5011967011" evidence="1">
    <location>
        <begin position="25"/>
        <end position="66"/>
    </location>
</feature>
<dbReference type="Proteomes" id="UP000000768">
    <property type="component" value="Chromosome 5"/>
</dbReference>
<protein>
    <submittedName>
        <fullName evidence="2">Uncharacterized protein</fullName>
    </submittedName>
</protein>
<proteinExistence type="predicted"/>
<sequence>MYSTGHKHELFLISFLHIALQVQSLPCFHLVLLSICEFRCLSSIILCNVQKLAARSFCKLIRLVQI</sequence>
<keyword evidence="3" id="KW-1185">Reference proteome</keyword>
<evidence type="ECO:0000256" key="1">
    <source>
        <dbReference type="SAM" id="SignalP"/>
    </source>
</evidence>
<reference evidence="2 3" key="1">
    <citation type="journal article" date="2009" name="Nature">
        <title>The Sorghum bicolor genome and the diversification of grasses.</title>
        <authorList>
            <person name="Paterson A.H."/>
            <person name="Bowers J.E."/>
            <person name="Bruggmann R."/>
            <person name="Dubchak I."/>
            <person name="Grimwood J."/>
            <person name="Gundlach H."/>
            <person name="Haberer G."/>
            <person name="Hellsten U."/>
            <person name="Mitros T."/>
            <person name="Poliakov A."/>
            <person name="Schmutz J."/>
            <person name="Spannagl M."/>
            <person name="Tang H."/>
            <person name="Wang X."/>
            <person name="Wicker T."/>
            <person name="Bharti A.K."/>
            <person name="Chapman J."/>
            <person name="Feltus F.A."/>
            <person name="Gowik U."/>
            <person name="Grigoriev I.V."/>
            <person name="Lyons E."/>
            <person name="Maher C.A."/>
            <person name="Martis M."/>
            <person name="Narechania A."/>
            <person name="Otillar R.P."/>
            <person name="Penning B.W."/>
            <person name="Salamov A.A."/>
            <person name="Wang Y."/>
            <person name="Zhang L."/>
            <person name="Carpita N.C."/>
            <person name="Freeling M."/>
            <person name="Gingle A.R."/>
            <person name="Hash C.T."/>
            <person name="Keller B."/>
            <person name="Klein P."/>
            <person name="Kresovich S."/>
            <person name="McCann M.C."/>
            <person name="Ming R."/>
            <person name="Peterson D.G."/>
            <person name="Mehboob-ur-Rahman"/>
            <person name="Ware D."/>
            <person name="Westhoff P."/>
            <person name="Mayer K.F."/>
            <person name="Messing J."/>
            <person name="Rokhsar D.S."/>
        </authorList>
    </citation>
    <scope>NUCLEOTIDE SEQUENCE [LARGE SCALE GENOMIC DNA]</scope>
    <source>
        <strain evidence="3">cv. BTx623</strain>
    </source>
</reference>
<dbReference type="AlphaFoldDB" id="A0A1Z5RJQ9"/>
<name>A0A1Z5RJQ9_SORBI</name>
<organism evidence="2 3">
    <name type="scientific">Sorghum bicolor</name>
    <name type="common">Sorghum</name>
    <name type="synonym">Sorghum vulgare</name>
    <dbReference type="NCBI Taxonomy" id="4558"/>
    <lineage>
        <taxon>Eukaryota</taxon>
        <taxon>Viridiplantae</taxon>
        <taxon>Streptophyta</taxon>
        <taxon>Embryophyta</taxon>
        <taxon>Tracheophyta</taxon>
        <taxon>Spermatophyta</taxon>
        <taxon>Magnoliopsida</taxon>
        <taxon>Liliopsida</taxon>
        <taxon>Poales</taxon>
        <taxon>Poaceae</taxon>
        <taxon>PACMAD clade</taxon>
        <taxon>Panicoideae</taxon>
        <taxon>Andropogonodae</taxon>
        <taxon>Andropogoneae</taxon>
        <taxon>Sorghinae</taxon>
        <taxon>Sorghum</taxon>
    </lineage>
</organism>
<gene>
    <name evidence="2" type="ORF">SORBI_3005G185150</name>
</gene>
<reference evidence="3" key="2">
    <citation type="journal article" date="2018" name="Plant J.">
        <title>The Sorghum bicolor reference genome: improved assembly, gene annotations, a transcriptome atlas, and signatures of genome organization.</title>
        <authorList>
            <person name="McCormick R.F."/>
            <person name="Truong S.K."/>
            <person name="Sreedasyam A."/>
            <person name="Jenkins J."/>
            <person name="Shu S."/>
            <person name="Sims D."/>
            <person name="Kennedy M."/>
            <person name="Amirebrahimi M."/>
            <person name="Weers B.D."/>
            <person name="McKinley B."/>
            <person name="Mattison A."/>
            <person name="Morishige D.T."/>
            <person name="Grimwood J."/>
            <person name="Schmutz J."/>
            <person name="Mullet J.E."/>
        </authorList>
    </citation>
    <scope>NUCLEOTIDE SEQUENCE [LARGE SCALE GENOMIC DNA]</scope>
    <source>
        <strain evidence="3">cv. BTx623</strain>
    </source>
</reference>
<keyword evidence="1" id="KW-0732">Signal</keyword>
<accession>A0A1Z5RJQ9</accession>
<dbReference type="EMBL" id="CM000764">
    <property type="protein sequence ID" value="OQU83829.1"/>
    <property type="molecule type" value="Genomic_DNA"/>
</dbReference>
<feature type="signal peptide" evidence="1">
    <location>
        <begin position="1"/>
        <end position="24"/>
    </location>
</feature>
<dbReference type="Gramene" id="OQU83829">
    <property type="protein sequence ID" value="OQU83829"/>
    <property type="gene ID" value="SORBI_3005G185150"/>
</dbReference>